<protein>
    <submittedName>
        <fullName evidence="14">Tumor necrosis factor receptor superfamily member 14-like</fullName>
    </submittedName>
</protein>
<keyword evidence="9 12" id="KW-1015">Disulfide bond</keyword>
<dbReference type="GO" id="GO:0007165">
    <property type="term" value="P:signal transduction"/>
    <property type="evidence" value="ECO:0007669"/>
    <property type="project" value="InterPro"/>
</dbReference>
<dbReference type="Proteomes" id="UP000000437">
    <property type="component" value="Chromosome 8"/>
</dbReference>
<keyword evidence="6" id="KW-0677">Repeat</keyword>
<dbReference type="PANTHER" id="PTHR46838">
    <property type="entry name" value="TUMOR NECROSIS FACTOR RECEPTOR SUPERFAMILY MEMBER 14"/>
    <property type="match status" value="1"/>
</dbReference>
<dbReference type="FunFam" id="2.10.50.10:FF:000088">
    <property type="entry name" value="Si:ch211-261n11.7"/>
    <property type="match status" value="1"/>
</dbReference>
<dbReference type="Gene3D" id="2.10.50.10">
    <property type="entry name" value="Tumor Necrosis Factor Receptor, subunit A, domain 2"/>
    <property type="match status" value="3"/>
</dbReference>
<keyword evidence="10" id="KW-0675">Receptor</keyword>
<keyword evidence="3" id="KW-0945">Host-virus interaction</keyword>
<keyword evidence="2" id="KW-0597">Phosphoprotein</keyword>
<comment type="caution">
    <text evidence="12">Lacks conserved residue(s) required for the propagation of feature annotation.</text>
</comment>
<evidence type="ECO:0000313" key="14">
    <source>
        <dbReference type="RefSeq" id="XP_021334227.3"/>
    </source>
</evidence>
<dbReference type="CDD" id="cd00185">
    <property type="entry name" value="TNFRSF"/>
    <property type="match status" value="1"/>
</dbReference>
<evidence type="ECO:0000256" key="4">
    <source>
        <dbReference type="ARBA" id="ARBA00022692"/>
    </source>
</evidence>
<evidence type="ECO:0000256" key="6">
    <source>
        <dbReference type="ARBA" id="ARBA00022737"/>
    </source>
</evidence>
<dbReference type="KEGG" id="dre:798191"/>
<evidence type="ECO:0000256" key="9">
    <source>
        <dbReference type="ARBA" id="ARBA00023157"/>
    </source>
</evidence>
<name>A0A8M9PRR4_DANRE</name>
<dbReference type="GO" id="GO:0050830">
    <property type="term" value="P:defense response to Gram-positive bacterium"/>
    <property type="evidence" value="ECO:0000318"/>
    <property type="project" value="GO_Central"/>
</dbReference>
<evidence type="ECO:0000256" key="11">
    <source>
        <dbReference type="ARBA" id="ARBA00023180"/>
    </source>
</evidence>
<dbReference type="AlphaFoldDB" id="A0A8M9PRR4"/>
<keyword evidence="7" id="KW-1133">Transmembrane helix</keyword>
<dbReference type="GO" id="GO:0006955">
    <property type="term" value="P:immune response"/>
    <property type="evidence" value="ECO:0007669"/>
    <property type="project" value="InterPro"/>
</dbReference>
<evidence type="ECO:0000256" key="8">
    <source>
        <dbReference type="ARBA" id="ARBA00023136"/>
    </source>
</evidence>
<dbReference type="OrthoDB" id="10031141at2759"/>
<evidence type="ECO:0000256" key="3">
    <source>
        <dbReference type="ARBA" id="ARBA00022581"/>
    </source>
</evidence>
<keyword evidence="4" id="KW-0812">Transmembrane</keyword>
<dbReference type="FunFam" id="2.10.50.10:FF:000007">
    <property type="entry name" value="TNF receptor superfamily member 14"/>
    <property type="match status" value="1"/>
</dbReference>
<dbReference type="SMART" id="SM00208">
    <property type="entry name" value="TNFR"/>
    <property type="match status" value="4"/>
</dbReference>
<dbReference type="RefSeq" id="XP_021334227.3">
    <property type="nucleotide sequence ID" value="XM_021478552.3"/>
</dbReference>
<accession>A0A8M9PRR4</accession>
<dbReference type="CDD" id="cd13405">
    <property type="entry name" value="TNFRSF14_teleost"/>
    <property type="match status" value="1"/>
</dbReference>
<dbReference type="GO" id="GO:0009897">
    <property type="term" value="C:external side of plasma membrane"/>
    <property type="evidence" value="ECO:0000318"/>
    <property type="project" value="GO_Central"/>
</dbReference>
<evidence type="ECO:0000256" key="5">
    <source>
        <dbReference type="ARBA" id="ARBA00022729"/>
    </source>
</evidence>
<keyword evidence="11" id="KW-0325">Glycoprotein</keyword>
<organism evidence="13 14">
    <name type="scientific">Danio rerio</name>
    <name type="common">Zebrafish</name>
    <name type="synonym">Brachydanio rerio</name>
    <dbReference type="NCBI Taxonomy" id="7955"/>
    <lineage>
        <taxon>Eukaryota</taxon>
        <taxon>Metazoa</taxon>
        <taxon>Chordata</taxon>
        <taxon>Craniata</taxon>
        <taxon>Vertebrata</taxon>
        <taxon>Euteleostomi</taxon>
        <taxon>Actinopterygii</taxon>
        <taxon>Neopterygii</taxon>
        <taxon>Teleostei</taxon>
        <taxon>Ostariophysi</taxon>
        <taxon>Cypriniformes</taxon>
        <taxon>Danionidae</taxon>
        <taxon>Danioninae</taxon>
        <taxon>Danio</taxon>
    </lineage>
</organism>
<dbReference type="Pfam" id="PF00020">
    <property type="entry name" value="TNFR_c6"/>
    <property type="match status" value="3"/>
</dbReference>
<dbReference type="PANTHER" id="PTHR46838:SF1">
    <property type="entry name" value="TUMOR NECROSIS FACTOR RECEPTOR SUPERFAMILY MEMBER 14"/>
    <property type="match status" value="1"/>
</dbReference>
<dbReference type="PROSITE" id="PS00652">
    <property type="entry name" value="TNFR_NGFR_1"/>
    <property type="match status" value="1"/>
</dbReference>
<keyword evidence="13" id="KW-1185">Reference proteome</keyword>
<proteinExistence type="predicted"/>
<comment type="subcellular location">
    <subcellularLocation>
        <location evidence="1">Membrane</location>
        <topology evidence="1">Single-pass type I membrane protein</topology>
    </subcellularLocation>
</comment>
<dbReference type="PRINTS" id="PR01680">
    <property type="entry name" value="TNFACTORR6"/>
</dbReference>
<keyword evidence="8" id="KW-0472">Membrane</keyword>
<keyword evidence="5" id="KW-0732">Signal</keyword>
<dbReference type="GO" id="GO:0046642">
    <property type="term" value="P:negative regulation of alpha-beta T cell proliferation"/>
    <property type="evidence" value="ECO:0000318"/>
    <property type="project" value="GO_Central"/>
</dbReference>
<dbReference type="SUPFAM" id="SSF57586">
    <property type="entry name" value="TNF receptor-like"/>
    <property type="match status" value="2"/>
</dbReference>
<dbReference type="InterPro" id="IPR001368">
    <property type="entry name" value="TNFR/NGFR_Cys_rich_reg"/>
</dbReference>
<sequence length="234" mass="25589">MFKFGFFLFIAAVVTLNLELCFSACARAEYEINGECCPMCAPGNRVYWRCTIDTVTTCVPCPPLTYTDEPNGLYTCFRCTPCGAASGLRVKKTCTRSSNTVCEPLAGFYCIHQKKDGCSFALKHSRCQPGQYIKQAGTGSTDTVCADCTGDTYSDGSFSSCLPHTKCEDTGLTETNLGTHSSDTQCGNPTSPLAVILSVIATLILISTVVGVLTYKQFWKKERYTRTETPMDRH</sequence>
<dbReference type="GO" id="GO:0050829">
    <property type="term" value="P:defense response to Gram-negative bacterium"/>
    <property type="evidence" value="ECO:0000318"/>
    <property type="project" value="GO_Central"/>
</dbReference>
<evidence type="ECO:0000256" key="2">
    <source>
        <dbReference type="ARBA" id="ARBA00022553"/>
    </source>
</evidence>
<dbReference type="GO" id="GO:0004888">
    <property type="term" value="F:transmembrane signaling receptor activity"/>
    <property type="evidence" value="ECO:0007669"/>
    <property type="project" value="InterPro"/>
</dbReference>
<dbReference type="GO" id="GO:0006915">
    <property type="term" value="P:apoptotic process"/>
    <property type="evidence" value="ECO:0007669"/>
    <property type="project" value="InterPro"/>
</dbReference>
<dbReference type="FunFam" id="2.10.50.10:FF:000009">
    <property type="entry name" value="Tumor necrosis factor receptor superfamily member 14"/>
    <property type="match status" value="1"/>
</dbReference>
<dbReference type="GO" id="GO:2000406">
    <property type="term" value="P:positive regulation of T cell migration"/>
    <property type="evidence" value="ECO:0000318"/>
    <property type="project" value="GO_Central"/>
</dbReference>
<dbReference type="GO" id="GO:0002720">
    <property type="term" value="P:positive regulation of cytokine production involved in immune response"/>
    <property type="evidence" value="ECO:0000318"/>
    <property type="project" value="GO_Central"/>
</dbReference>
<evidence type="ECO:0000313" key="13">
    <source>
        <dbReference type="Proteomes" id="UP000000437"/>
    </source>
</evidence>
<reference evidence="14" key="1">
    <citation type="submission" date="2025-08" db="UniProtKB">
        <authorList>
            <consortium name="RefSeq"/>
        </authorList>
    </citation>
    <scope>IDENTIFICATION</scope>
    <source>
        <strain evidence="14">Tuebingen</strain>
        <tissue evidence="14">Fibroblasts and whole tissue</tissue>
    </source>
</reference>
<evidence type="ECO:0000256" key="12">
    <source>
        <dbReference type="PROSITE-ProRule" id="PRU00206"/>
    </source>
</evidence>
<evidence type="ECO:0000256" key="7">
    <source>
        <dbReference type="ARBA" id="ARBA00022989"/>
    </source>
</evidence>
<evidence type="ECO:0000256" key="10">
    <source>
        <dbReference type="ARBA" id="ARBA00023170"/>
    </source>
</evidence>
<dbReference type="PROSITE" id="PS50050">
    <property type="entry name" value="TNFR_NGFR_2"/>
    <property type="match status" value="1"/>
</dbReference>
<evidence type="ECO:0000256" key="1">
    <source>
        <dbReference type="ARBA" id="ARBA00004479"/>
    </source>
</evidence>
<gene>
    <name evidence="14" type="primary">LOC798191</name>
</gene>
<dbReference type="InterPro" id="IPR008063">
    <property type="entry name" value="Fas_rcpt"/>
</dbReference>